<evidence type="ECO:0000313" key="3">
    <source>
        <dbReference type="EMBL" id="GBG41663.1"/>
    </source>
</evidence>
<reference evidence="3 4" key="1">
    <citation type="journal article" date="2018" name="Cell">
        <title>The Chara Genome: Secondary Complexity and Implications for Plant Terrestrialization.</title>
        <authorList>
            <person name="Nishiyama T."/>
            <person name="Sakayama H."/>
            <person name="Vries J.D."/>
            <person name="Buschmann H."/>
            <person name="Saint-Marcoux D."/>
            <person name="Ullrich K.K."/>
            <person name="Haas F.B."/>
            <person name="Vanderstraeten L."/>
            <person name="Becker D."/>
            <person name="Lang D."/>
            <person name="Vosolsobe S."/>
            <person name="Rombauts S."/>
            <person name="Wilhelmsson P.K.I."/>
            <person name="Janitza P."/>
            <person name="Kern R."/>
            <person name="Heyl A."/>
            <person name="Rumpler F."/>
            <person name="Villalobos L.I.A.C."/>
            <person name="Clay J.M."/>
            <person name="Skokan R."/>
            <person name="Toyoda A."/>
            <person name="Suzuki Y."/>
            <person name="Kagoshima H."/>
            <person name="Schijlen E."/>
            <person name="Tajeshwar N."/>
            <person name="Catarino B."/>
            <person name="Hetherington A.J."/>
            <person name="Saltykova A."/>
            <person name="Bonnot C."/>
            <person name="Breuninger H."/>
            <person name="Symeonidi A."/>
            <person name="Radhakrishnan G.V."/>
            <person name="Van Nieuwerburgh F."/>
            <person name="Deforce D."/>
            <person name="Chang C."/>
            <person name="Karol K.G."/>
            <person name="Hedrich R."/>
            <person name="Ulvskov P."/>
            <person name="Glockner G."/>
            <person name="Delwiche C.F."/>
            <person name="Petrasek J."/>
            <person name="Van de Peer Y."/>
            <person name="Friml J."/>
            <person name="Beilby M."/>
            <person name="Dolan L."/>
            <person name="Kohara Y."/>
            <person name="Sugano S."/>
            <person name="Fujiyama A."/>
            <person name="Delaux P.-M."/>
            <person name="Quint M."/>
            <person name="TheiBen G."/>
            <person name="Hagemann M."/>
            <person name="Harholt J."/>
            <person name="Dunand C."/>
            <person name="Zachgo S."/>
            <person name="Langdale J."/>
            <person name="Maumus F."/>
            <person name="Straeten D.V.D."/>
            <person name="Gould S.B."/>
            <person name="Rensing S.A."/>
        </authorList>
    </citation>
    <scope>NUCLEOTIDE SEQUENCE [LARGE SCALE GENOMIC DNA]</scope>
    <source>
        <strain evidence="3 4">S276</strain>
    </source>
</reference>
<feature type="compositionally biased region" description="Basic and acidic residues" evidence="1">
    <location>
        <begin position="288"/>
        <end position="312"/>
    </location>
</feature>
<evidence type="ECO:0000256" key="1">
    <source>
        <dbReference type="SAM" id="MobiDB-lite"/>
    </source>
</evidence>
<feature type="compositionally biased region" description="Basic residues" evidence="1">
    <location>
        <begin position="171"/>
        <end position="199"/>
    </location>
</feature>
<accession>A0A388JJH2</accession>
<feature type="compositionally biased region" description="Basic and acidic residues" evidence="1">
    <location>
        <begin position="204"/>
        <end position="242"/>
    </location>
</feature>
<feature type="compositionally biased region" description="Basic and acidic residues" evidence="1">
    <location>
        <begin position="143"/>
        <end position="170"/>
    </location>
</feature>
<comment type="caution">
    <text evidence="3">The sequence shown here is derived from an EMBL/GenBank/DDBJ whole genome shotgun (WGS) entry which is preliminary data.</text>
</comment>
<dbReference type="EMBL" id="BFEA01002471">
    <property type="protein sequence ID" value="GBG41663.1"/>
    <property type="molecule type" value="Genomic_DNA"/>
</dbReference>
<dbReference type="Proteomes" id="UP000265515">
    <property type="component" value="Unassembled WGS sequence"/>
</dbReference>
<protein>
    <recommendedName>
        <fullName evidence="5">DUF4283 domain-containing protein</fullName>
    </recommendedName>
</protein>
<name>A0A388JJH2_CHABU</name>
<proteinExistence type="predicted"/>
<feature type="compositionally biased region" description="Basic and acidic residues" evidence="1">
    <location>
        <begin position="252"/>
        <end position="280"/>
    </location>
</feature>
<evidence type="ECO:0008006" key="5">
    <source>
        <dbReference type="Google" id="ProtNLM"/>
    </source>
</evidence>
<dbReference type="Gramene" id="GBG41663">
    <property type="protein sequence ID" value="GBG41663"/>
    <property type="gene ID" value="CBR_g74754"/>
</dbReference>
<feature type="non-terminal residue" evidence="3">
    <location>
        <position position="312"/>
    </location>
</feature>
<evidence type="ECO:0000256" key="2">
    <source>
        <dbReference type="SAM" id="SignalP"/>
    </source>
</evidence>
<organism evidence="3 4">
    <name type="scientific">Chara braunii</name>
    <name type="common">Braun's stonewort</name>
    <dbReference type="NCBI Taxonomy" id="69332"/>
    <lineage>
        <taxon>Eukaryota</taxon>
        <taxon>Viridiplantae</taxon>
        <taxon>Streptophyta</taxon>
        <taxon>Charophyceae</taxon>
        <taxon>Charales</taxon>
        <taxon>Characeae</taxon>
        <taxon>Chara</taxon>
    </lineage>
</organism>
<feature type="compositionally biased region" description="Basic and acidic residues" evidence="1">
    <location>
        <begin position="120"/>
        <end position="135"/>
    </location>
</feature>
<evidence type="ECO:0000313" key="4">
    <source>
        <dbReference type="Proteomes" id="UP000265515"/>
    </source>
</evidence>
<gene>
    <name evidence="3" type="ORF">CBR_g74754</name>
</gene>
<feature type="signal peptide" evidence="2">
    <location>
        <begin position="1"/>
        <end position="19"/>
    </location>
</feature>
<feature type="region of interest" description="Disordered" evidence="1">
    <location>
        <begin position="100"/>
        <end position="312"/>
    </location>
</feature>
<sequence>MRLPYFWVRCLQVPVSVMALLQGVVENAFGSIMQTYSPYKVRGALELQDIRFELIPSAKTRFQETLIVDLEEDGVVEVELVCANTPWCESCRCFYHWSSDESCPSKPRTKDQQNDPAQNEPKEDEVREKEGKADPPDGSNGKETTKTKEREEEKDEGEKEGGKEKVEEKRHGRGKGKNGKGKKRGKQRKVVGLLKKKWVSKGVKAGERKESMEEEKDNQNEGRKAEKDLSKDDEDTAIKMDEVSSEASDSEGSTKEEEDRSGTDGGKDLQSRENEGKGEREEGEEKDSEGKILEEKGDSEMVVEESKGEGKS</sequence>
<keyword evidence="2" id="KW-0732">Signal</keyword>
<keyword evidence="4" id="KW-1185">Reference proteome</keyword>
<feature type="chain" id="PRO_5017323361" description="DUF4283 domain-containing protein" evidence="2">
    <location>
        <begin position="20"/>
        <end position="312"/>
    </location>
</feature>
<dbReference type="AlphaFoldDB" id="A0A388JJH2"/>